<keyword evidence="5" id="KW-1185">Reference proteome</keyword>
<dbReference type="Gene3D" id="1.10.357.10">
    <property type="entry name" value="Tetracycline Repressor, domain 2"/>
    <property type="match status" value="1"/>
</dbReference>
<evidence type="ECO:0000256" key="2">
    <source>
        <dbReference type="PROSITE-ProRule" id="PRU00335"/>
    </source>
</evidence>
<sequence length="232" mass="26685">MFRRCILSRSTWNCREADLNETVWRGSKDVWLKSAYDAFIDAGVDAVRILPLAKKLNLSRTSFYWFFADREALLDALLQSWKARNTASIQQRCDAYAETIAEAMLNVFDCWLDQSLFDSQFEFAVRSWALQSPAVAAEIKGADEARISALTAMFVRFGFPQLAAEVRARTIYLVQIGYISMNTKEDLAVRMKRIPSYVEIYTGQAPQRREMERFASRHKFTLNAKQGAEEFV</sequence>
<protein>
    <submittedName>
        <fullName evidence="4">TetR/AcrR family transcriptional regulator</fullName>
    </submittedName>
</protein>
<dbReference type="Pfam" id="PF00440">
    <property type="entry name" value="TetR_N"/>
    <property type="match status" value="1"/>
</dbReference>
<evidence type="ECO:0000256" key="1">
    <source>
        <dbReference type="ARBA" id="ARBA00023125"/>
    </source>
</evidence>
<dbReference type="InterPro" id="IPR001647">
    <property type="entry name" value="HTH_TetR"/>
</dbReference>
<dbReference type="AlphaFoldDB" id="A0A8J6PYP9"/>
<organism evidence="4 5">
    <name type="scientific">Oryzicola mucosus</name>
    <dbReference type="NCBI Taxonomy" id="2767425"/>
    <lineage>
        <taxon>Bacteria</taxon>
        <taxon>Pseudomonadati</taxon>
        <taxon>Pseudomonadota</taxon>
        <taxon>Alphaproteobacteria</taxon>
        <taxon>Hyphomicrobiales</taxon>
        <taxon>Phyllobacteriaceae</taxon>
        <taxon>Oryzicola</taxon>
    </lineage>
</organism>
<dbReference type="EMBL" id="JACVVX010000008">
    <property type="protein sequence ID" value="MBD0416993.1"/>
    <property type="molecule type" value="Genomic_DNA"/>
</dbReference>
<dbReference type="SUPFAM" id="SSF46689">
    <property type="entry name" value="Homeodomain-like"/>
    <property type="match status" value="1"/>
</dbReference>
<comment type="caution">
    <text evidence="4">The sequence shown here is derived from an EMBL/GenBank/DDBJ whole genome shotgun (WGS) entry which is preliminary data.</text>
</comment>
<keyword evidence="1 2" id="KW-0238">DNA-binding</keyword>
<evidence type="ECO:0000313" key="5">
    <source>
        <dbReference type="Proteomes" id="UP000643405"/>
    </source>
</evidence>
<evidence type="ECO:0000259" key="3">
    <source>
        <dbReference type="PROSITE" id="PS50977"/>
    </source>
</evidence>
<dbReference type="Proteomes" id="UP000643405">
    <property type="component" value="Unassembled WGS sequence"/>
</dbReference>
<evidence type="ECO:0000313" key="4">
    <source>
        <dbReference type="EMBL" id="MBD0416993.1"/>
    </source>
</evidence>
<dbReference type="GO" id="GO:0003677">
    <property type="term" value="F:DNA binding"/>
    <property type="evidence" value="ECO:0007669"/>
    <property type="project" value="UniProtKB-UniRule"/>
</dbReference>
<proteinExistence type="predicted"/>
<gene>
    <name evidence="4" type="ORF">ICI42_20280</name>
</gene>
<name>A0A8J6PYP9_9HYPH</name>
<dbReference type="RefSeq" id="WP_188166426.1">
    <property type="nucleotide sequence ID" value="NZ_JACVVX010000008.1"/>
</dbReference>
<reference evidence="4" key="1">
    <citation type="submission" date="2020-09" db="EMBL/GenBank/DDBJ databases">
        <title>Genome seq and assembly of Tianweitania sp.</title>
        <authorList>
            <person name="Chhetri G."/>
        </authorList>
    </citation>
    <scope>NUCLEOTIDE SEQUENCE</scope>
    <source>
        <strain evidence="4">Rool2</strain>
    </source>
</reference>
<dbReference type="InterPro" id="IPR009057">
    <property type="entry name" value="Homeodomain-like_sf"/>
</dbReference>
<accession>A0A8J6PYP9</accession>
<dbReference type="PROSITE" id="PS50977">
    <property type="entry name" value="HTH_TETR_2"/>
    <property type="match status" value="1"/>
</dbReference>
<feature type="domain" description="HTH tetR-type" evidence="3">
    <location>
        <begin position="25"/>
        <end position="85"/>
    </location>
</feature>
<feature type="DNA-binding region" description="H-T-H motif" evidence="2">
    <location>
        <begin position="48"/>
        <end position="67"/>
    </location>
</feature>